<accession>A0A366EM04</accession>
<reference evidence="10 11" key="1">
    <citation type="submission" date="2018-06" db="EMBL/GenBank/DDBJ databases">
        <title>Freshwater and sediment microbial communities from various areas in North America, analyzing microbe dynamics in response to fracking.</title>
        <authorList>
            <person name="Lamendella R."/>
        </authorList>
    </citation>
    <scope>NUCLEOTIDE SEQUENCE [LARGE SCALE GENOMIC DNA]</scope>
    <source>
        <strain evidence="10 11">97B</strain>
    </source>
</reference>
<protein>
    <submittedName>
        <fullName evidence="10">Putative spermidine/putrescine transport system permease protein</fullName>
    </submittedName>
</protein>
<dbReference type="GO" id="GO:0055085">
    <property type="term" value="P:transmembrane transport"/>
    <property type="evidence" value="ECO:0007669"/>
    <property type="project" value="InterPro"/>
</dbReference>
<feature type="transmembrane region" description="Helical" evidence="8">
    <location>
        <begin position="185"/>
        <end position="208"/>
    </location>
</feature>
<feature type="transmembrane region" description="Helical" evidence="8">
    <location>
        <begin position="7"/>
        <end position="30"/>
    </location>
</feature>
<comment type="similarity">
    <text evidence="8">Belongs to the binding-protein-dependent transport system permease family.</text>
</comment>
<comment type="subcellular location">
    <subcellularLocation>
        <location evidence="1">Cell inner membrane</location>
        <topology evidence="1">Multi-pass membrane protein</topology>
    </subcellularLocation>
    <subcellularLocation>
        <location evidence="8">Cell membrane</location>
        <topology evidence="8">Multi-pass membrane protein</topology>
    </subcellularLocation>
</comment>
<comment type="caution">
    <text evidence="10">The sequence shown here is derived from an EMBL/GenBank/DDBJ whole genome shotgun (WGS) entry which is preliminary data.</text>
</comment>
<feature type="transmembrane region" description="Helical" evidence="8">
    <location>
        <begin position="65"/>
        <end position="90"/>
    </location>
</feature>
<dbReference type="InterPro" id="IPR035906">
    <property type="entry name" value="MetI-like_sf"/>
</dbReference>
<evidence type="ECO:0000313" key="11">
    <source>
        <dbReference type="Proteomes" id="UP000252118"/>
    </source>
</evidence>
<evidence type="ECO:0000256" key="7">
    <source>
        <dbReference type="ARBA" id="ARBA00023136"/>
    </source>
</evidence>
<feature type="transmembrane region" description="Helical" evidence="8">
    <location>
        <begin position="123"/>
        <end position="144"/>
    </location>
</feature>
<dbReference type="PANTHER" id="PTHR43357:SF4">
    <property type="entry name" value="INNER MEMBRANE ABC TRANSPORTER PERMEASE PROTEIN YDCV"/>
    <property type="match status" value="1"/>
</dbReference>
<organism evidence="10 11">
    <name type="scientific">Rossellomorea aquimaris</name>
    <dbReference type="NCBI Taxonomy" id="189382"/>
    <lineage>
        <taxon>Bacteria</taxon>
        <taxon>Bacillati</taxon>
        <taxon>Bacillota</taxon>
        <taxon>Bacilli</taxon>
        <taxon>Bacillales</taxon>
        <taxon>Bacillaceae</taxon>
        <taxon>Rossellomorea</taxon>
    </lineage>
</organism>
<proteinExistence type="inferred from homology"/>
<evidence type="ECO:0000256" key="5">
    <source>
        <dbReference type="ARBA" id="ARBA00022692"/>
    </source>
</evidence>
<evidence type="ECO:0000313" key="10">
    <source>
        <dbReference type="EMBL" id="RBP03016.1"/>
    </source>
</evidence>
<evidence type="ECO:0000256" key="3">
    <source>
        <dbReference type="ARBA" id="ARBA00022475"/>
    </source>
</evidence>
<keyword evidence="7 8" id="KW-0472">Membrane</keyword>
<keyword evidence="2 8" id="KW-0813">Transport</keyword>
<dbReference type="Gene3D" id="1.10.3720.10">
    <property type="entry name" value="MetI-like"/>
    <property type="match status" value="1"/>
</dbReference>
<name>A0A366EM04_9BACI</name>
<dbReference type="Proteomes" id="UP000252118">
    <property type="component" value="Unassembled WGS sequence"/>
</dbReference>
<dbReference type="RefSeq" id="WP_113970359.1">
    <property type="nucleotide sequence ID" value="NZ_QNRJ01000011.1"/>
</dbReference>
<evidence type="ECO:0000256" key="1">
    <source>
        <dbReference type="ARBA" id="ARBA00004429"/>
    </source>
</evidence>
<keyword evidence="6 8" id="KW-1133">Transmembrane helix</keyword>
<evidence type="ECO:0000256" key="4">
    <source>
        <dbReference type="ARBA" id="ARBA00022519"/>
    </source>
</evidence>
<keyword evidence="5 8" id="KW-0812">Transmembrane</keyword>
<dbReference type="CDD" id="cd06261">
    <property type="entry name" value="TM_PBP2"/>
    <property type="match status" value="1"/>
</dbReference>
<feature type="transmembrane region" description="Helical" evidence="8">
    <location>
        <begin position="97"/>
        <end position="117"/>
    </location>
</feature>
<evidence type="ECO:0000256" key="8">
    <source>
        <dbReference type="RuleBase" id="RU363032"/>
    </source>
</evidence>
<dbReference type="EMBL" id="QNRJ01000011">
    <property type="protein sequence ID" value="RBP03016.1"/>
    <property type="molecule type" value="Genomic_DNA"/>
</dbReference>
<keyword evidence="4" id="KW-0997">Cell inner membrane</keyword>
<dbReference type="GO" id="GO:0005886">
    <property type="term" value="C:plasma membrane"/>
    <property type="evidence" value="ECO:0007669"/>
    <property type="project" value="UniProtKB-SubCell"/>
</dbReference>
<gene>
    <name evidence="10" type="ORF">DET59_111114</name>
</gene>
<evidence type="ECO:0000259" key="9">
    <source>
        <dbReference type="PROSITE" id="PS50928"/>
    </source>
</evidence>
<dbReference type="OrthoDB" id="9782004at2"/>
<evidence type="ECO:0000256" key="2">
    <source>
        <dbReference type="ARBA" id="ARBA00022448"/>
    </source>
</evidence>
<dbReference type="InterPro" id="IPR000515">
    <property type="entry name" value="MetI-like"/>
</dbReference>
<feature type="transmembrane region" description="Helical" evidence="8">
    <location>
        <begin position="228"/>
        <end position="249"/>
    </location>
</feature>
<dbReference type="PROSITE" id="PS50928">
    <property type="entry name" value="ABC_TM1"/>
    <property type="match status" value="1"/>
</dbReference>
<dbReference type="Pfam" id="PF00528">
    <property type="entry name" value="BPD_transp_1"/>
    <property type="match status" value="1"/>
</dbReference>
<evidence type="ECO:0000256" key="6">
    <source>
        <dbReference type="ARBA" id="ARBA00022989"/>
    </source>
</evidence>
<dbReference type="SUPFAM" id="SSF161098">
    <property type="entry name" value="MetI-like"/>
    <property type="match status" value="1"/>
</dbReference>
<keyword evidence="3" id="KW-1003">Cell membrane</keyword>
<feature type="domain" description="ABC transmembrane type-1" evidence="9">
    <location>
        <begin position="61"/>
        <end position="248"/>
    </location>
</feature>
<dbReference type="AlphaFoldDB" id="A0A366EM04"/>
<dbReference type="PANTHER" id="PTHR43357">
    <property type="entry name" value="INNER MEMBRANE ABC TRANSPORTER PERMEASE PROTEIN YDCV"/>
    <property type="match status" value="1"/>
</dbReference>
<sequence length="259" mass="28450">MKKSRLSFVPLVIVFAYLIVPLVATFLYSVSTKWNQTVLPEGITFKWYTELFSDGAFTSAVLRSLMLSGGATVLSALFMVPAIFAIVVYAPRLEKGLQAIVLLTYAMPGVIMAVGLLRAYSKVGVPMVLVTVGAYFIGIMPYMYQGTRNSLRNIHAVSLMESAELLGASKISAFRKIIVPNIMTGILVSALLSFSILFGEFVLANLLVGGSYETVQIYLYQQLKKSGHFSSAIVVCYFVFISILSSLVVKFAQRKKESF</sequence>